<protein>
    <submittedName>
        <fullName evidence="3">Acetyl-CoA carboxylase, carboxyltransferase component</fullName>
    </submittedName>
</protein>
<gene>
    <name evidence="3" type="ORF">SAMN02910414_00340</name>
</gene>
<dbReference type="InterPro" id="IPR011762">
    <property type="entry name" value="COA_CT_N"/>
</dbReference>
<evidence type="ECO:0000259" key="1">
    <source>
        <dbReference type="PROSITE" id="PS50980"/>
    </source>
</evidence>
<keyword evidence="3" id="KW-0808">Transferase</keyword>
<keyword evidence="4" id="KW-1185">Reference proteome</keyword>
<dbReference type="GO" id="GO:0004658">
    <property type="term" value="F:propionyl-CoA carboxylase activity"/>
    <property type="evidence" value="ECO:0007669"/>
    <property type="project" value="TreeGrafter"/>
</dbReference>
<dbReference type="Proteomes" id="UP000183918">
    <property type="component" value="Unassembled WGS sequence"/>
</dbReference>
<dbReference type="PROSITE" id="PS50980">
    <property type="entry name" value="COA_CT_NTER"/>
    <property type="match status" value="1"/>
</dbReference>
<evidence type="ECO:0000313" key="4">
    <source>
        <dbReference type="Proteomes" id="UP000183918"/>
    </source>
</evidence>
<evidence type="ECO:0000259" key="2">
    <source>
        <dbReference type="PROSITE" id="PS50989"/>
    </source>
</evidence>
<dbReference type="AlphaFoldDB" id="A0A1H3FS78"/>
<name>A0A1H3FS78_9FIRM</name>
<feature type="domain" description="CoA carboxyltransferase N-terminal" evidence="1">
    <location>
        <begin position="1"/>
        <end position="155"/>
    </location>
</feature>
<dbReference type="Gene3D" id="3.90.226.10">
    <property type="entry name" value="2-enoyl-CoA Hydratase, Chain A, domain 1"/>
    <property type="match status" value="2"/>
</dbReference>
<dbReference type="EMBL" id="FNPG01000005">
    <property type="protein sequence ID" value="SDX93218.1"/>
    <property type="molecule type" value="Genomic_DNA"/>
</dbReference>
<dbReference type="Pfam" id="PF01039">
    <property type="entry name" value="Carboxyl_trans"/>
    <property type="match status" value="1"/>
</dbReference>
<sequence length="468" mass="52209">MSSENYNVAVRRINKVIDENSFVEIGALVTSRNTDFNINCEKTPSDGVITGYGLIDGNLVYVYSQDASVLNGSIGEMHAIKICKLYEMALKMRAPIIGFIDSVGVRLQESVDALEAIGKIISMQSKCKGIIPQYLAVFGRCAGVMTTVAGMSDFVFADEKVEFFLNSPDAIINNYKEKKNTACPIYQAENNGIIDKVEDEESIYHDIRQMIGFLPLNNESDIYIGEGTDDLNRLCTNISDHVEYGHNLVEEIADDNIFFETKTLFAKNVVTGFIQLNGMVVGTIANNIANLDEEGKNINRFDGKLTAELCEKMSDFIEYCSNFSIPILTISNTNGIKADLYNESNFTRCILKVVKELTRSDVPKINLITDKCFGSPYIYMNSKALGSDIVLAWEGAKVGTMDADMAVKIMYSNEDSATLNEKKEEYSSLQNDAVSAARRGYIDKIIKPDETRKYLIAFFEMLYTKNTF</sequence>
<dbReference type="PANTHER" id="PTHR43842">
    <property type="entry name" value="PROPIONYL-COA CARBOXYLASE BETA CHAIN"/>
    <property type="match status" value="1"/>
</dbReference>
<dbReference type="OrthoDB" id="9803706at2"/>
<dbReference type="STRING" id="1122142.SAMN02910414_00340"/>
<organism evidence="3 4">
    <name type="scientific">Lachnobacterium bovis DSM 14045</name>
    <dbReference type="NCBI Taxonomy" id="1122142"/>
    <lineage>
        <taxon>Bacteria</taxon>
        <taxon>Bacillati</taxon>
        <taxon>Bacillota</taxon>
        <taxon>Clostridia</taxon>
        <taxon>Lachnospirales</taxon>
        <taxon>Lachnospiraceae</taxon>
        <taxon>Lachnobacterium</taxon>
    </lineage>
</organism>
<dbReference type="PROSITE" id="PS50989">
    <property type="entry name" value="COA_CT_CTER"/>
    <property type="match status" value="1"/>
</dbReference>
<dbReference type="InterPro" id="IPR011763">
    <property type="entry name" value="COA_CT_C"/>
</dbReference>
<reference evidence="3 4" key="1">
    <citation type="submission" date="2016-10" db="EMBL/GenBank/DDBJ databases">
        <authorList>
            <person name="de Groot N.N."/>
        </authorList>
    </citation>
    <scope>NUCLEOTIDE SEQUENCE [LARGE SCALE GENOMIC DNA]</scope>
    <source>
        <strain evidence="3 4">DSM 14045</strain>
    </source>
</reference>
<proteinExistence type="predicted"/>
<evidence type="ECO:0000313" key="3">
    <source>
        <dbReference type="EMBL" id="SDX93218.1"/>
    </source>
</evidence>
<feature type="domain" description="CoA carboxyltransferase C-terminal" evidence="2">
    <location>
        <begin position="230"/>
        <end position="461"/>
    </location>
</feature>
<accession>A0A1H3FS78</accession>
<dbReference type="InterPro" id="IPR034733">
    <property type="entry name" value="AcCoA_carboxyl_beta"/>
</dbReference>
<dbReference type="InterPro" id="IPR051047">
    <property type="entry name" value="AccD/PCCB"/>
</dbReference>
<dbReference type="SUPFAM" id="SSF52096">
    <property type="entry name" value="ClpP/crotonase"/>
    <property type="match status" value="2"/>
</dbReference>
<dbReference type="InterPro" id="IPR029045">
    <property type="entry name" value="ClpP/crotonase-like_dom_sf"/>
</dbReference>
<dbReference type="RefSeq" id="WP_074715622.1">
    <property type="nucleotide sequence ID" value="NZ_FNPG01000005.1"/>
</dbReference>
<dbReference type="PANTHER" id="PTHR43842:SF2">
    <property type="entry name" value="PROPIONYL-COA CARBOXYLASE BETA CHAIN, MITOCHONDRIAL"/>
    <property type="match status" value="1"/>
</dbReference>
<dbReference type="GO" id="GO:0016740">
    <property type="term" value="F:transferase activity"/>
    <property type="evidence" value="ECO:0007669"/>
    <property type="project" value="UniProtKB-KW"/>
</dbReference>